<dbReference type="RefSeq" id="WP_125480700.1">
    <property type="nucleotide sequence ID" value="NZ_RSFW01000015.1"/>
</dbReference>
<accession>A0A3R9EZC1</accession>
<name>A0A3R9EZC1_9BACI</name>
<dbReference type="Proteomes" id="UP000279911">
    <property type="component" value="Unassembled WGS sequence"/>
</dbReference>
<evidence type="ECO:0000313" key="1">
    <source>
        <dbReference type="EMBL" id="RSD26569.1"/>
    </source>
</evidence>
<evidence type="ECO:0000313" key="2">
    <source>
        <dbReference type="Proteomes" id="UP000279911"/>
    </source>
</evidence>
<comment type="caution">
    <text evidence="1">The sequence shown here is derived from an EMBL/GenBank/DDBJ whole genome shotgun (WGS) entry which is preliminary data.</text>
</comment>
<proteinExistence type="predicted"/>
<sequence>MYRFSIGDENWIIIFSSHLSLEQNEKEEIIRSIAIMGPQWAAFSHGESFVIFQKLVGAIVVRIEKIPSLILTVSAAVSRDRWYINENNKVEPYENK</sequence>
<dbReference type="AlphaFoldDB" id="A0A3R9EZC1"/>
<reference evidence="2" key="1">
    <citation type="submission" date="2018-12" db="EMBL/GenBank/DDBJ databases">
        <title>Bacillus chawlae sp. nov., Bacillus glennii sp. nov., and Bacillus saganii sp. nov. Isolated from the Vehicle Assembly Building at Kennedy Space Center where the Viking Spacecraft were Assembled.</title>
        <authorList>
            <person name="Seuylemezian A."/>
            <person name="Vaishampayan P."/>
        </authorList>
    </citation>
    <scope>NUCLEOTIDE SEQUENCE [LARGE SCALE GENOMIC DNA]</scope>
    <source>
        <strain evidence="2">DSM 13966</strain>
    </source>
</reference>
<dbReference type="EMBL" id="RSFW01000015">
    <property type="protein sequence ID" value="RSD26569.1"/>
    <property type="molecule type" value="Genomic_DNA"/>
</dbReference>
<gene>
    <name evidence="1" type="ORF">EJA10_14340</name>
</gene>
<dbReference type="OrthoDB" id="2891155at2"/>
<organism evidence="1 2">
    <name type="scientific">Mesobacillus subterraneus</name>
    <dbReference type="NCBI Taxonomy" id="285983"/>
    <lineage>
        <taxon>Bacteria</taxon>
        <taxon>Bacillati</taxon>
        <taxon>Bacillota</taxon>
        <taxon>Bacilli</taxon>
        <taxon>Bacillales</taxon>
        <taxon>Bacillaceae</taxon>
        <taxon>Mesobacillus</taxon>
    </lineage>
</organism>
<protein>
    <submittedName>
        <fullName evidence="1">Uncharacterized protein</fullName>
    </submittedName>
</protein>